<dbReference type="Proteomes" id="UP000826271">
    <property type="component" value="Unassembled WGS sequence"/>
</dbReference>
<feature type="region of interest" description="Disordered" evidence="1">
    <location>
        <begin position="215"/>
        <end position="234"/>
    </location>
</feature>
<proteinExistence type="predicted"/>
<dbReference type="EMBL" id="WHWC01000001">
    <property type="protein sequence ID" value="KAG8391633.1"/>
    <property type="molecule type" value="Genomic_DNA"/>
</dbReference>
<organism evidence="2 3">
    <name type="scientific">Buddleja alternifolia</name>
    <dbReference type="NCBI Taxonomy" id="168488"/>
    <lineage>
        <taxon>Eukaryota</taxon>
        <taxon>Viridiplantae</taxon>
        <taxon>Streptophyta</taxon>
        <taxon>Embryophyta</taxon>
        <taxon>Tracheophyta</taxon>
        <taxon>Spermatophyta</taxon>
        <taxon>Magnoliopsida</taxon>
        <taxon>eudicotyledons</taxon>
        <taxon>Gunneridae</taxon>
        <taxon>Pentapetalae</taxon>
        <taxon>asterids</taxon>
        <taxon>lamiids</taxon>
        <taxon>Lamiales</taxon>
        <taxon>Scrophulariaceae</taxon>
        <taxon>Buddlejeae</taxon>
        <taxon>Buddleja</taxon>
    </lineage>
</organism>
<protein>
    <submittedName>
        <fullName evidence="2">Uncharacterized protein</fullName>
    </submittedName>
</protein>
<sequence>MTDQSFAALRDRILELETRIRGIEGFLGTPPELPVVPLFETLQTVGKLQTSVDEIPAFIEERIMSVAEDLSILQDVVDLKLDAVSIEMRIVKRAVGGGSFSSGPPSKFKVPDLKPFEGERSSKELENFLWDMEAYFQAARDVGDVEMGIEGSIPIEFCLLMLDVKDMSGEDKLFNFLNGLQNWAQSELRLHGIKDLQSATAAADRLVDFKIVGAPDSEQGKKNSGKDKNQAKGI</sequence>
<feature type="compositionally biased region" description="Basic and acidic residues" evidence="1">
    <location>
        <begin position="218"/>
        <end position="234"/>
    </location>
</feature>
<name>A0AAV6YB57_9LAMI</name>
<reference evidence="2" key="1">
    <citation type="submission" date="2019-10" db="EMBL/GenBank/DDBJ databases">
        <authorList>
            <person name="Zhang R."/>
            <person name="Pan Y."/>
            <person name="Wang J."/>
            <person name="Ma R."/>
            <person name="Yu S."/>
        </authorList>
    </citation>
    <scope>NUCLEOTIDE SEQUENCE</scope>
    <source>
        <strain evidence="2">LA-IB0</strain>
        <tissue evidence="2">Leaf</tissue>
    </source>
</reference>
<keyword evidence="3" id="KW-1185">Reference proteome</keyword>
<evidence type="ECO:0000313" key="2">
    <source>
        <dbReference type="EMBL" id="KAG8391633.1"/>
    </source>
</evidence>
<gene>
    <name evidence="2" type="ORF">BUALT_Bualt01G0207600</name>
</gene>
<accession>A0AAV6YB57</accession>
<comment type="caution">
    <text evidence="2">The sequence shown here is derived from an EMBL/GenBank/DDBJ whole genome shotgun (WGS) entry which is preliminary data.</text>
</comment>
<evidence type="ECO:0000256" key="1">
    <source>
        <dbReference type="SAM" id="MobiDB-lite"/>
    </source>
</evidence>
<dbReference type="AlphaFoldDB" id="A0AAV6YB57"/>
<evidence type="ECO:0000313" key="3">
    <source>
        <dbReference type="Proteomes" id="UP000826271"/>
    </source>
</evidence>